<dbReference type="InterPro" id="IPR003280">
    <property type="entry name" value="2pore_dom_K_chnl"/>
</dbReference>
<keyword evidence="5" id="KW-0406">Ion transport</keyword>
<sequence>MYKHFCNCLVWLCCPSHFKKSKNKPKVKASKTGSKVKAGHSKRSRSNKEAVTDYEESRQALRAKHSSSDCPDVEKGGVTEVTEVTGVTGVTEVGGSDLGSSRPHKPGRASSPQKAGTPPKSFPTHEKPRSPTDQSPDDDATTTTPPPPTTQPKKPGQEEIRVPMFVSLLIIALYIFGGAVLFSQWEKDWDYLIGSYFCFITLSTIGFGDYVFGVGGDLANNEKMIICALYLVLGLSIIAMCFNLMQEEVRAKFRWLGLKVGIIEHNDNKGP</sequence>
<dbReference type="GeneID" id="118478820"/>
<evidence type="ECO:0000313" key="11">
    <source>
        <dbReference type="Proteomes" id="UP000694888"/>
    </source>
</evidence>
<feature type="compositionally biased region" description="Low complexity" evidence="8">
    <location>
        <begin position="78"/>
        <end position="95"/>
    </location>
</feature>
<feature type="transmembrane region" description="Helical" evidence="9">
    <location>
        <begin position="191"/>
        <end position="212"/>
    </location>
</feature>
<evidence type="ECO:0000259" key="10">
    <source>
        <dbReference type="Pfam" id="PF07885"/>
    </source>
</evidence>
<organism evidence="11 12">
    <name type="scientific">Aplysia californica</name>
    <name type="common">California sea hare</name>
    <dbReference type="NCBI Taxonomy" id="6500"/>
    <lineage>
        <taxon>Eukaryota</taxon>
        <taxon>Metazoa</taxon>
        <taxon>Spiralia</taxon>
        <taxon>Lophotrochozoa</taxon>
        <taxon>Mollusca</taxon>
        <taxon>Gastropoda</taxon>
        <taxon>Heterobranchia</taxon>
        <taxon>Euthyneura</taxon>
        <taxon>Tectipleura</taxon>
        <taxon>Aplysiida</taxon>
        <taxon>Aplysioidea</taxon>
        <taxon>Aplysiidae</taxon>
        <taxon>Aplysia</taxon>
    </lineage>
</organism>
<protein>
    <submittedName>
        <fullName evidence="12">Uncharacterized protein LOC118478820</fullName>
    </submittedName>
</protein>
<comment type="subcellular location">
    <subcellularLocation>
        <location evidence="1">Membrane</location>
        <topology evidence="1">Multi-pass membrane protein</topology>
    </subcellularLocation>
</comment>
<feature type="transmembrane region" description="Helical" evidence="9">
    <location>
        <begin position="224"/>
        <end position="245"/>
    </location>
</feature>
<feature type="transmembrane region" description="Helical" evidence="9">
    <location>
        <begin position="162"/>
        <end position="185"/>
    </location>
</feature>
<evidence type="ECO:0000313" key="12">
    <source>
        <dbReference type="RefSeq" id="XP_035829014.1"/>
    </source>
</evidence>
<dbReference type="Gene3D" id="1.10.287.70">
    <property type="match status" value="1"/>
</dbReference>
<dbReference type="PANTHER" id="PTHR11003">
    <property type="entry name" value="POTASSIUM CHANNEL, SUBFAMILY K"/>
    <property type="match status" value="1"/>
</dbReference>
<evidence type="ECO:0000256" key="3">
    <source>
        <dbReference type="ARBA" id="ARBA00022692"/>
    </source>
</evidence>
<keyword evidence="3 9" id="KW-0812">Transmembrane</keyword>
<evidence type="ECO:0000256" key="6">
    <source>
        <dbReference type="ARBA" id="ARBA00023136"/>
    </source>
</evidence>
<feature type="compositionally biased region" description="Basic and acidic residues" evidence="8">
    <location>
        <begin position="46"/>
        <end position="59"/>
    </location>
</feature>
<reference evidence="12" key="1">
    <citation type="submission" date="2025-08" db="UniProtKB">
        <authorList>
            <consortium name="RefSeq"/>
        </authorList>
    </citation>
    <scope>IDENTIFICATION</scope>
</reference>
<keyword evidence="7" id="KW-0407">Ion channel</keyword>
<keyword evidence="2" id="KW-0813">Transport</keyword>
<accession>A0ABM1W2X1</accession>
<evidence type="ECO:0000256" key="8">
    <source>
        <dbReference type="SAM" id="MobiDB-lite"/>
    </source>
</evidence>
<evidence type="ECO:0000256" key="7">
    <source>
        <dbReference type="ARBA" id="ARBA00023303"/>
    </source>
</evidence>
<feature type="region of interest" description="Disordered" evidence="8">
    <location>
        <begin position="20"/>
        <end position="157"/>
    </location>
</feature>
<keyword evidence="11" id="KW-1185">Reference proteome</keyword>
<evidence type="ECO:0000256" key="2">
    <source>
        <dbReference type="ARBA" id="ARBA00022448"/>
    </source>
</evidence>
<dbReference type="Proteomes" id="UP000694888">
    <property type="component" value="Unplaced"/>
</dbReference>
<dbReference type="Pfam" id="PF07885">
    <property type="entry name" value="Ion_trans_2"/>
    <property type="match status" value="1"/>
</dbReference>
<dbReference type="PANTHER" id="PTHR11003:SF334">
    <property type="entry name" value="FI03418P"/>
    <property type="match status" value="1"/>
</dbReference>
<name>A0ABM1W2X1_APLCA</name>
<dbReference type="RefSeq" id="XP_035829014.1">
    <property type="nucleotide sequence ID" value="XM_035973121.1"/>
</dbReference>
<feature type="compositionally biased region" description="Basic residues" evidence="8">
    <location>
        <begin position="20"/>
        <end position="29"/>
    </location>
</feature>
<gene>
    <name evidence="12" type="primary">LOC118478820</name>
</gene>
<evidence type="ECO:0000256" key="5">
    <source>
        <dbReference type="ARBA" id="ARBA00023065"/>
    </source>
</evidence>
<feature type="domain" description="Potassium channel" evidence="10">
    <location>
        <begin position="170"/>
        <end position="249"/>
    </location>
</feature>
<proteinExistence type="predicted"/>
<evidence type="ECO:0000256" key="4">
    <source>
        <dbReference type="ARBA" id="ARBA00022989"/>
    </source>
</evidence>
<dbReference type="InterPro" id="IPR013099">
    <property type="entry name" value="K_chnl_dom"/>
</dbReference>
<keyword evidence="4 9" id="KW-1133">Transmembrane helix</keyword>
<dbReference type="SUPFAM" id="SSF81324">
    <property type="entry name" value="Voltage-gated potassium channels"/>
    <property type="match status" value="1"/>
</dbReference>
<evidence type="ECO:0000256" key="9">
    <source>
        <dbReference type="SAM" id="Phobius"/>
    </source>
</evidence>
<evidence type="ECO:0000256" key="1">
    <source>
        <dbReference type="ARBA" id="ARBA00004141"/>
    </source>
</evidence>
<keyword evidence="6 9" id="KW-0472">Membrane</keyword>